<dbReference type="GO" id="GO:0034203">
    <property type="term" value="P:glycolipid translocation"/>
    <property type="evidence" value="ECO:0007669"/>
    <property type="project" value="TreeGrafter"/>
</dbReference>
<evidence type="ECO:0000256" key="3">
    <source>
        <dbReference type="ARBA" id="ARBA00010288"/>
    </source>
</evidence>
<evidence type="ECO:0000256" key="4">
    <source>
        <dbReference type="ARBA" id="ARBA00022692"/>
    </source>
</evidence>
<proteinExistence type="inferred from homology"/>
<evidence type="ECO:0000313" key="12">
    <source>
        <dbReference type="Proteomes" id="UP001163846"/>
    </source>
</evidence>
<dbReference type="PANTHER" id="PTHR13117:SF5">
    <property type="entry name" value="PROTEIN RFT1 HOMOLOG"/>
    <property type="match status" value="1"/>
</dbReference>
<sequence length="118" mass="13119">MTSQSLVKHLLTEGNKLILSWFSPLQDQGGYALAVNYDIVFQPIKETIRSYFSGTLPDITTAPIWHLPILAVNDGLEAFLASVALPQDINNWMVLFTMIYIASAIALYQFELGDTALI</sequence>
<evidence type="ECO:0000256" key="6">
    <source>
        <dbReference type="ARBA" id="ARBA00022989"/>
    </source>
</evidence>
<reference evidence="11" key="1">
    <citation type="submission" date="2022-08" db="EMBL/GenBank/DDBJ databases">
        <authorList>
            <consortium name="DOE Joint Genome Institute"/>
            <person name="Min B."/>
            <person name="Riley R."/>
            <person name="Sierra-Patev S."/>
            <person name="Naranjo-Ortiz M."/>
            <person name="Looney B."/>
            <person name="Konkel Z."/>
            <person name="Slot J.C."/>
            <person name="Sakamoto Y."/>
            <person name="Steenwyk J.L."/>
            <person name="Rokas A."/>
            <person name="Carro J."/>
            <person name="Camarero S."/>
            <person name="Ferreira P."/>
            <person name="Molpeceres G."/>
            <person name="Ruiz-Duenas F.J."/>
            <person name="Serrano A."/>
            <person name="Henrissat B."/>
            <person name="Drula E."/>
            <person name="Hughes K.W."/>
            <person name="Mata J.L."/>
            <person name="Ishikawa N.K."/>
            <person name="Vargas-Isla R."/>
            <person name="Ushijima S."/>
            <person name="Smith C.A."/>
            <person name="Ahrendt S."/>
            <person name="Andreopoulos W."/>
            <person name="He G."/>
            <person name="Labutti K."/>
            <person name="Lipzen A."/>
            <person name="Ng V."/>
            <person name="Sandor L."/>
            <person name="Barry K."/>
            <person name="Martinez A.T."/>
            <person name="Xiao Y."/>
            <person name="Gibbons J.G."/>
            <person name="Terashima K."/>
            <person name="Hibbett D.S."/>
            <person name="Grigoriev I.V."/>
        </authorList>
    </citation>
    <scope>NUCLEOTIDE SEQUENCE</scope>
    <source>
        <strain evidence="11">TFB9207</strain>
    </source>
</reference>
<dbReference type="InterPro" id="IPR007594">
    <property type="entry name" value="RFT1"/>
</dbReference>
<keyword evidence="5 10" id="KW-0256">Endoplasmic reticulum</keyword>
<comment type="caution">
    <text evidence="11">The sequence shown here is derived from an EMBL/GenBank/DDBJ whole genome shotgun (WGS) entry which is preliminary data.</text>
</comment>
<dbReference type="GO" id="GO:0005789">
    <property type="term" value="C:endoplasmic reticulum membrane"/>
    <property type="evidence" value="ECO:0007669"/>
    <property type="project" value="UniProtKB-SubCell"/>
</dbReference>
<dbReference type="Proteomes" id="UP001163846">
    <property type="component" value="Unassembled WGS sequence"/>
</dbReference>
<evidence type="ECO:0000256" key="10">
    <source>
        <dbReference type="RuleBase" id="RU365067"/>
    </source>
</evidence>
<keyword evidence="12" id="KW-1185">Reference proteome</keyword>
<name>A0AA38UCW0_9AGAR</name>
<evidence type="ECO:0000256" key="2">
    <source>
        <dbReference type="ARBA" id="ARBA00004922"/>
    </source>
</evidence>
<dbReference type="GO" id="GO:0006488">
    <property type="term" value="P:dolichol-linked oligosaccharide biosynthetic process"/>
    <property type="evidence" value="ECO:0007669"/>
    <property type="project" value="InterPro"/>
</dbReference>
<dbReference type="EMBL" id="MU806293">
    <property type="protein sequence ID" value="KAJ3836790.1"/>
    <property type="molecule type" value="Genomic_DNA"/>
</dbReference>
<comment type="function">
    <text evidence="9 10">Intramembrane glycolipid transporter that operates in the biosynthetic pathway of dolichol-linked oligosaccharides, the glycan precursors employed in protein asparagine (N)-glycosylation. The sequential addition of sugars to dolichol pyrophosphate produces dolichol-linked oligosaccharides containing fourteen sugars, including two GlcNAcs, nine mannoses and three glucoses. Once assembled, the oligosaccharide is transferred from the lipid to nascent proteins by oligosaccharyltransferases. The assembly of dolichol-linked oligosaccharides begins on the cytosolic side of the endoplasmic reticulum membrane and finishes in its lumen. RFT1 could mediate the translocation of the cytosolically oriented intermediate DolPP-GlcNAc2Man5, produced by ALG11, into the ER lumen where dolichol-linked oligosaccharides assembly continues. However, the intramembrane lipid transporter activity could not be confirmed in vitro.</text>
</comment>
<keyword evidence="4 10" id="KW-0812">Transmembrane</keyword>
<dbReference type="Pfam" id="PF04506">
    <property type="entry name" value="Rft-1"/>
    <property type="match status" value="2"/>
</dbReference>
<comment type="caution">
    <text evidence="10">Lacks conserved residue(s) required for the propagation of feature annotation.</text>
</comment>
<keyword evidence="6 10" id="KW-1133">Transmembrane helix</keyword>
<evidence type="ECO:0000256" key="1">
    <source>
        <dbReference type="ARBA" id="ARBA00004477"/>
    </source>
</evidence>
<gene>
    <name evidence="11" type="ORF">F5878DRAFT_652920</name>
</gene>
<keyword evidence="10" id="KW-0813">Transport</keyword>
<protein>
    <recommendedName>
        <fullName evidence="8 10">Man(5)GlcNAc(2)-PP-dolichol translocation protein RFT1</fullName>
    </recommendedName>
</protein>
<dbReference type="AlphaFoldDB" id="A0AA38UCW0"/>
<evidence type="ECO:0000256" key="7">
    <source>
        <dbReference type="ARBA" id="ARBA00023136"/>
    </source>
</evidence>
<feature type="transmembrane region" description="Helical" evidence="10">
    <location>
        <begin position="92"/>
        <end position="110"/>
    </location>
</feature>
<accession>A0AA38UCW0</accession>
<comment type="pathway">
    <text evidence="2">Protein modification; protein glycosylation.</text>
</comment>
<keyword evidence="7 10" id="KW-0472">Membrane</keyword>
<dbReference type="PANTHER" id="PTHR13117">
    <property type="entry name" value="ENDOPLASMIC RETICULUM MULTISPAN TRANSMEMBRANE PROTEIN-RELATED"/>
    <property type="match status" value="1"/>
</dbReference>
<evidence type="ECO:0000256" key="8">
    <source>
        <dbReference type="ARBA" id="ARBA00044793"/>
    </source>
</evidence>
<organism evidence="11 12">
    <name type="scientific">Lentinula raphanica</name>
    <dbReference type="NCBI Taxonomy" id="153919"/>
    <lineage>
        <taxon>Eukaryota</taxon>
        <taxon>Fungi</taxon>
        <taxon>Dikarya</taxon>
        <taxon>Basidiomycota</taxon>
        <taxon>Agaricomycotina</taxon>
        <taxon>Agaricomycetes</taxon>
        <taxon>Agaricomycetidae</taxon>
        <taxon>Agaricales</taxon>
        <taxon>Marasmiineae</taxon>
        <taxon>Omphalotaceae</taxon>
        <taxon>Lentinula</taxon>
    </lineage>
</organism>
<evidence type="ECO:0000256" key="5">
    <source>
        <dbReference type="ARBA" id="ARBA00022824"/>
    </source>
</evidence>
<comment type="subcellular location">
    <subcellularLocation>
        <location evidence="1 10">Endoplasmic reticulum membrane</location>
        <topology evidence="1 10">Multi-pass membrane protein</topology>
    </subcellularLocation>
</comment>
<evidence type="ECO:0000313" key="11">
    <source>
        <dbReference type="EMBL" id="KAJ3836790.1"/>
    </source>
</evidence>
<comment type="similarity">
    <text evidence="3 10">Belongs to the RFT1 family.</text>
</comment>
<evidence type="ECO:0000256" key="9">
    <source>
        <dbReference type="ARBA" id="ARBA00045912"/>
    </source>
</evidence>